<dbReference type="Proteomes" id="UP001152320">
    <property type="component" value="Chromosome 5"/>
</dbReference>
<evidence type="ECO:0000313" key="2">
    <source>
        <dbReference type="Proteomes" id="UP001152320"/>
    </source>
</evidence>
<reference evidence="1" key="1">
    <citation type="submission" date="2021-10" db="EMBL/GenBank/DDBJ databases">
        <title>Tropical sea cucumber genome reveals ecological adaptation and Cuvierian tubules defense mechanism.</title>
        <authorList>
            <person name="Chen T."/>
        </authorList>
    </citation>
    <scope>NUCLEOTIDE SEQUENCE</scope>
    <source>
        <strain evidence="1">Nanhai2018</strain>
        <tissue evidence="1">Muscle</tissue>
    </source>
</reference>
<keyword evidence="2" id="KW-1185">Reference proteome</keyword>
<dbReference type="AlphaFoldDB" id="A0A9Q1H9P7"/>
<protein>
    <submittedName>
        <fullName evidence="1">Uncharacterized protein</fullName>
    </submittedName>
</protein>
<evidence type="ECO:0000313" key="1">
    <source>
        <dbReference type="EMBL" id="KAJ8041097.1"/>
    </source>
</evidence>
<dbReference type="EMBL" id="JAIZAY010000005">
    <property type="protein sequence ID" value="KAJ8041097.1"/>
    <property type="molecule type" value="Genomic_DNA"/>
</dbReference>
<accession>A0A9Q1H9P7</accession>
<proteinExistence type="predicted"/>
<gene>
    <name evidence="1" type="ORF">HOLleu_11817</name>
</gene>
<name>A0A9Q1H9P7_HOLLE</name>
<dbReference type="OrthoDB" id="6283140at2759"/>
<sequence length="72" mass="8887">MPKFLTTNYLINIEEQWASFRDTVYPIALEHLRPAKRKHQDWFDEKNKDIHNLLTEKKRLMRMHQDDPIFSF</sequence>
<organism evidence="1 2">
    <name type="scientific">Holothuria leucospilota</name>
    <name type="common">Black long sea cucumber</name>
    <name type="synonym">Mertensiothuria leucospilota</name>
    <dbReference type="NCBI Taxonomy" id="206669"/>
    <lineage>
        <taxon>Eukaryota</taxon>
        <taxon>Metazoa</taxon>
        <taxon>Echinodermata</taxon>
        <taxon>Eleutherozoa</taxon>
        <taxon>Echinozoa</taxon>
        <taxon>Holothuroidea</taxon>
        <taxon>Aspidochirotacea</taxon>
        <taxon>Aspidochirotida</taxon>
        <taxon>Holothuriidae</taxon>
        <taxon>Holothuria</taxon>
    </lineage>
</organism>
<comment type="caution">
    <text evidence="1">The sequence shown here is derived from an EMBL/GenBank/DDBJ whole genome shotgun (WGS) entry which is preliminary data.</text>
</comment>